<reference evidence="22 23" key="1">
    <citation type="submission" date="2012-01" db="EMBL/GenBank/DDBJ databases">
        <title>Improved High-Quality Draft sequence of Metallosphaera yellowstonensis MK1.</title>
        <authorList>
            <consortium name="US DOE Joint Genome Institute"/>
            <person name="Lucas S."/>
            <person name="Han J."/>
            <person name="Cheng J.-F."/>
            <person name="Goodwin L."/>
            <person name="Pitluck S."/>
            <person name="Peters L."/>
            <person name="Teshima H."/>
            <person name="Detter J.C."/>
            <person name="Han C."/>
            <person name="Tapia R."/>
            <person name="Land M."/>
            <person name="Hauser L."/>
            <person name="Kyrpides N."/>
            <person name="Kozubal M."/>
            <person name="Macur R.E."/>
            <person name="Jay Z."/>
            <person name="Inskeep W."/>
            <person name="Woyke T."/>
        </authorList>
    </citation>
    <scope>NUCLEOTIDE SEQUENCE [LARGE SCALE GENOMIC DNA]</scope>
    <source>
        <strain evidence="22 23">MK1</strain>
    </source>
</reference>
<organism evidence="22 23">
    <name type="scientific">Metallosphaera yellowstonensis MK1</name>
    <dbReference type="NCBI Taxonomy" id="671065"/>
    <lineage>
        <taxon>Archaea</taxon>
        <taxon>Thermoproteota</taxon>
        <taxon>Thermoprotei</taxon>
        <taxon>Sulfolobales</taxon>
        <taxon>Sulfolobaceae</taxon>
        <taxon>Metallosphaera</taxon>
    </lineage>
</organism>
<dbReference type="AlphaFoldDB" id="H2C701"/>
<dbReference type="SMART" id="SM00436">
    <property type="entry name" value="TOP1Bc"/>
    <property type="match status" value="1"/>
</dbReference>
<evidence type="ECO:0000256" key="3">
    <source>
        <dbReference type="ARBA" id="ARBA00011245"/>
    </source>
</evidence>
<comment type="miscellaneous">
    <text evidence="16">This enzyme is the only unique feature of hyperthermophilic bacteria/archaea known and seems to be essential for adaptation to life at high temperatures. It may play a role in stabilization of DNA at high temperatures.</text>
</comment>
<evidence type="ECO:0000256" key="6">
    <source>
        <dbReference type="ARBA" id="ARBA00022741"/>
    </source>
</evidence>
<dbReference type="SMART" id="SM00487">
    <property type="entry name" value="DEXDc"/>
    <property type="match status" value="1"/>
</dbReference>
<gene>
    <name evidence="16" type="primary">rgy</name>
    <name evidence="22" type="ORF">MetMK1DRAFT_00023480</name>
</gene>
<dbReference type="GO" id="GO:0005524">
    <property type="term" value="F:ATP binding"/>
    <property type="evidence" value="ECO:0007669"/>
    <property type="project" value="UniProtKB-UniRule"/>
</dbReference>
<keyword evidence="12 16" id="KW-0238">DNA-binding</keyword>
<dbReference type="EC" id="5.6.2.-" evidence="16"/>
<name>H2C701_9CREN</name>
<keyword evidence="23" id="KW-1185">Reference proteome</keyword>
<keyword evidence="16" id="KW-0378">Hydrolase</keyword>
<keyword evidence="8 16" id="KW-0862">Zinc</keyword>
<dbReference type="SMART" id="SM00493">
    <property type="entry name" value="TOPRIM"/>
    <property type="match status" value="1"/>
</dbReference>
<evidence type="ECO:0000256" key="7">
    <source>
        <dbReference type="ARBA" id="ARBA00022771"/>
    </source>
</evidence>
<dbReference type="eggNOG" id="arCOG01526">
    <property type="taxonomic scope" value="Archaea"/>
</dbReference>
<dbReference type="Gene3D" id="2.60.510.20">
    <property type="match status" value="1"/>
</dbReference>
<dbReference type="PANTHER" id="PTHR43505:SF1">
    <property type="entry name" value="REVERSE GYRASE"/>
    <property type="match status" value="1"/>
</dbReference>
<evidence type="ECO:0000259" key="20">
    <source>
        <dbReference type="PROSITE" id="PS52036"/>
    </source>
</evidence>
<comment type="subunit">
    <text evidence="3 16">Monomer.</text>
</comment>
<evidence type="ECO:0000256" key="14">
    <source>
        <dbReference type="ARBA" id="ARBA00043976"/>
    </source>
</evidence>
<comment type="subcellular location">
    <subcellularLocation>
        <location evidence="2 16">Cytoplasm</location>
    </subcellularLocation>
</comment>
<evidence type="ECO:0000256" key="5">
    <source>
        <dbReference type="ARBA" id="ARBA00022723"/>
    </source>
</evidence>
<keyword evidence="5 16" id="KW-0479">Metal-binding</keyword>
<evidence type="ECO:0000256" key="11">
    <source>
        <dbReference type="ARBA" id="ARBA00023029"/>
    </source>
</evidence>
<dbReference type="GO" id="GO:0003677">
    <property type="term" value="F:DNA binding"/>
    <property type="evidence" value="ECO:0007669"/>
    <property type="project" value="UniProtKB-UniRule"/>
</dbReference>
<feature type="region of interest" description="Topoisomerase I" evidence="16">
    <location>
        <begin position="604"/>
        <end position="1220"/>
    </location>
</feature>
<dbReference type="PRINTS" id="PR00417">
    <property type="entry name" value="PRTPISMRASEI"/>
</dbReference>
<dbReference type="GO" id="GO:0008094">
    <property type="term" value="F:ATP-dependent activity, acting on DNA"/>
    <property type="evidence" value="ECO:0007669"/>
    <property type="project" value="UniProtKB-UniRule"/>
</dbReference>
<dbReference type="HAMAP" id="MF_01125">
    <property type="entry name" value="Reverse_gyrase"/>
    <property type="match status" value="1"/>
</dbReference>
<dbReference type="InterPro" id="IPR023405">
    <property type="entry name" value="Topo_IA_core_domain"/>
</dbReference>
<dbReference type="Pfam" id="PF00270">
    <property type="entry name" value="DEAD"/>
    <property type="match status" value="1"/>
</dbReference>
<evidence type="ECO:0000256" key="15">
    <source>
        <dbReference type="ARBA" id="ARBA00049360"/>
    </source>
</evidence>
<feature type="domain" description="Topo IA-type catalytic" evidence="21">
    <location>
        <begin position="786"/>
        <end position="1220"/>
    </location>
</feature>
<dbReference type="PROSITE" id="PS51192">
    <property type="entry name" value="HELICASE_ATP_BIND_1"/>
    <property type="match status" value="1"/>
</dbReference>
<dbReference type="Pfam" id="PF01131">
    <property type="entry name" value="Topoisom_bac"/>
    <property type="match status" value="1"/>
</dbReference>
<feature type="domain" description="Toprim" evidence="18">
    <location>
        <begin position="608"/>
        <end position="770"/>
    </location>
</feature>
<dbReference type="GO" id="GO:0006260">
    <property type="term" value="P:DNA replication"/>
    <property type="evidence" value="ECO:0007669"/>
    <property type="project" value="UniProtKB-UniRule"/>
</dbReference>
<accession>H2C701</accession>
<feature type="binding site" evidence="16">
    <location>
        <position position="91"/>
    </location>
    <ligand>
        <name>ATP</name>
        <dbReference type="ChEBI" id="CHEBI:30616"/>
    </ligand>
</feature>
<dbReference type="NCBIfam" id="TIGR01054">
    <property type="entry name" value="rgy"/>
    <property type="match status" value="1"/>
</dbReference>
<dbReference type="RefSeq" id="WP_009073776.1">
    <property type="nucleotide sequence ID" value="NZ_JH597768.1"/>
</dbReference>
<evidence type="ECO:0000256" key="2">
    <source>
        <dbReference type="ARBA" id="ARBA00004496"/>
    </source>
</evidence>
<dbReference type="SUPFAM" id="SSF52540">
    <property type="entry name" value="P-loop containing nucleoside triphosphate hydrolases"/>
    <property type="match status" value="2"/>
</dbReference>
<sequence>MGNEGVPPVIYMSLCPNCGSNISSLRLMSGLACERCLPEDVRVNGLEELVRSLKERGTLKHLSSVERLLAEFKAVSDIFRTAVGSEPMGPQRSWIVRALRGESFAIIAPPGLGKTTFGIIMSLYFSSISKKSLMIFPTKTLVGQVVQKIQEMSKNMERPPLLSYYLSGMNQSKRDEMDKTLSSGDFDIFVSTSRYVIDHIDELSRLEYNYLFVDDVDAVLKSGKSSVTILKLMGFSPQDIDRTKELLKSAREGDTSVFDEIKKIRENSLKDRVAIFSSATITRSNPVFTSLMGFRPGSTLIYLRNVVDSYLISKDTFTPSVELVKRLGPGGLVFVPVDKGTQYAQELASELNKWMKASAITSSNSRKLEEFESGQIDVLVGVATHYGLLVRGIDIPWRVRYAIFAGIPKFRFRLGEVMHPLAMLRVLTLLSLVLKDQEVSRVLRIVRARLRRTSPAALVMLAKSIREGTISDQYFIKAYEIVNKYLQDISILNKIAQLGDLSISDGTISIPDYLTYVQASGRTSRLYGSRLTTGLSIVIVDDETLFEQLKKKLSLVLDEIRWHPLDLVQWRIGETRVDDLMRKINEEREEITERKRSIVSPPLGKIKTTLFIVESPNKAKTISSFFSRPSTRDFDGLRVYETVIGDKILMVTASGGHIYDLTTKDIGIFGVEVRTDGGVEAIPFYNTIKRCDKGHQFTEYGEGNTCPICSSPKIRDKVTTIDALRRLVMEADEVLIGTDPDVEGEKIAWDLFFSLRPFNSNIYRAEFHEVTRKAIMESLNSPRRFSVSMLQSQIVRRIEDRWIGFKLSKKLQSEFWKEYCQNVLKENSCGENRNLSAGRVQTPVLGWIISRYQDYLRTKRTVYVARLLDKFTVLLPKQEGVRKNVKINVVITSIQKKEDTLGPFPAYTTDTFLSDASSFFSVSAPEAMRIAQDLFEMGLITYHRTDSIRISSTGIGVAESYLRNLLGEKYKTIFKPRSWGEGGAHEAIRPTKPLDVEQLRAMIEEGELELPRKLTFNHYRLYDMIFRRFISSQVVPLIVEVEVLSLKAKRGDKELTLETPQLENVIKVRLSEPVDVPMEKLYIPFRGTMDSISKNSRDALPIEVEATVIGSFMKSDVTLYTEGDLISEMKNKRIGRPSTYAFIISTILKRGYVFETSRVKRLIPSKLGTHVYEFLNSKYSNFVSEQRTRYLLERMDLIEENKEDYRQVLKQLYDEIQYIR</sequence>
<evidence type="ECO:0000256" key="17">
    <source>
        <dbReference type="RuleBase" id="RU004026"/>
    </source>
</evidence>
<dbReference type="InterPro" id="IPR034142">
    <property type="entry name" value="TOPRIM_RevGyr"/>
</dbReference>
<dbReference type="InterPro" id="IPR003601">
    <property type="entry name" value="Topo_IA_2"/>
</dbReference>
<feature type="domain" description="Helicase ATP-binding" evidence="19">
    <location>
        <begin position="95"/>
        <end position="299"/>
    </location>
</feature>
<dbReference type="Proteomes" id="UP000003980">
    <property type="component" value="Unassembled WGS sequence"/>
</dbReference>
<keyword evidence="7 16" id="KW-0863">Zinc-finger</keyword>
<comment type="function">
    <text evidence="17">Modifies the topological state of DNA by introducing positive supercoils in an ATP-dependent process, increasing the linking number in steps of +1. Binds to single-stranded DNA, transiently cleaves and then rejoins the ends, introducing a positive supercoil in the process. The scissile phosphodiester is attacked by the catalytic tyrosine of the enzyme, resulting in the formation of a DNA-(5'-phosphotyrosyl)-enzyme intermediate. Involved in rewinding DNA strands in regions of the chromosome that have opened up to allow replication, transcription, DNA repair and/or for DNA protection.</text>
</comment>
<evidence type="ECO:0000256" key="4">
    <source>
        <dbReference type="ARBA" id="ARBA00022490"/>
    </source>
</evidence>
<evidence type="ECO:0000256" key="16">
    <source>
        <dbReference type="HAMAP-Rule" id="MF_01125"/>
    </source>
</evidence>
<comment type="function">
    <text evidence="16">Modifies the topological state of DNA by introducing positive supercoils in an ATP-dependent process, increasing the linking number in steps of +1. Binds to single-stranded DNA, transiently cleaves and then rejoins the ends, introducing a positive supercoil in the process. The scissile phosphodiester is attacked by the catalytic tyrosine of the enzyme, resulting in the formation of a DNA-(5'-phosphotyrosyl)-enzyme intermediate. Probably involved in rewinding DNA strands in regions of the chromosome that have opened up to allow replication, transcription, DNA repair and/or for DNA protection.</text>
</comment>
<evidence type="ECO:0000256" key="12">
    <source>
        <dbReference type="ARBA" id="ARBA00023125"/>
    </source>
</evidence>
<keyword evidence="10" id="KW-0460">Magnesium</keyword>
<dbReference type="Pfam" id="PF17915">
    <property type="entry name" value="zf_Rg"/>
    <property type="match status" value="1"/>
</dbReference>
<dbReference type="InterPro" id="IPR013826">
    <property type="entry name" value="Topo_IA_cen_sub3"/>
</dbReference>
<dbReference type="GO" id="GO:0006265">
    <property type="term" value="P:DNA topological change"/>
    <property type="evidence" value="ECO:0007669"/>
    <property type="project" value="UniProtKB-UniRule"/>
</dbReference>
<proteinExistence type="inferred from homology"/>
<evidence type="ECO:0000256" key="13">
    <source>
        <dbReference type="ARBA" id="ARBA00023235"/>
    </source>
</evidence>
<evidence type="ECO:0000259" key="18">
    <source>
        <dbReference type="PROSITE" id="PS50880"/>
    </source>
</evidence>
<dbReference type="CDD" id="cd03361">
    <property type="entry name" value="TOPRIM_TopoIA_RevGyr"/>
    <property type="match status" value="1"/>
</dbReference>
<dbReference type="SMART" id="SM00437">
    <property type="entry name" value="TOP1Ac"/>
    <property type="match status" value="1"/>
</dbReference>
<evidence type="ECO:0000313" key="23">
    <source>
        <dbReference type="Proteomes" id="UP000003980"/>
    </source>
</evidence>
<dbReference type="Gene3D" id="1.10.290.10">
    <property type="entry name" value="Topoisomerase I, domain 4"/>
    <property type="match status" value="1"/>
</dbReference>
<feature type="domain" description="RG N-terminal-type" evidence="20">
    <location>
        <begin position="5"/>
        <end position="43"/>
    </location>
</feature>
<dbReference type="InterPro" id="IPR013497">
    <property type="entry name" value="Topo_IA_cen"/>
</dbReference>
<evidence type="ECO:0000256" key="8">
    <source>
        <dbReference type="ARBA" id="ARBA00022833"/>
    </source>
</evidence>
<evidence type="ECO:0000256" key="10">
    <source>
        <dbReference type="ARBA" id="ARBA00022842"/>
    </source>
</evidence>
<dbReference type="PANTHER" id="PTHR43505">
    <property type="entry name" value="REVERSE GYRASE"/>
    <property type="match status" value="1"/>
</dbReference>
<evidence type="ECO:0000256" key="9">
    <source>
        <dbReference type="ARBA" id="ARBA00022840"/>
    </source>
</evidence>
<evidence type="ECO:0000259" key="19">
    <source>
        <dbReference type="PROSITE" id="PS51192"/>
    </source>
</evidence>
<dbReference type="SUPFAM" id="SSF56712">
    <property type="entry name" value="Prokaryotic type I DNA topoisomerase"/>
    <property type="match status" value="1"/>
</dbReference>
<comment type="domain">
    <text evidence="16">Introduction of positive supercoils requires the cooperation of both domains. The helicase-like domain probably does not directly unwind DNA, but more likely acts by driving ATP-dependent conformational changes within the whole enzyme. A beta hairpin in the 'latch' region of the N-terminal domain plays a regulatory role in the enzyme, repressing topoisomerase activity in the absence of ATP and preventing the enzyme from acting as an ATP-independent relaxing enzyme; it also helps to coordinate nucleotide hydrolysis by the ATPase domain with the supercoiling activity of the topoisomerase domain.</text>
</comment>
<dbReference type="PROSITE" id="PS50880">
    <property type="entry name" value="TOPRIM"/>
    <property type="match status" value="1"/>
</dbReference>
<dbReference type="CDD" id="cd00186">
    <property type="entry name" value="TOP1Ac"/>
    <property type="match status" value="1"/>
</dbReference>
<keyword evidence="9 16" id="KW-0067">ATP-binding</keyword>
<dbReference type="GO" id="GO:0016887">
    <property type="term" value="F:ATP hydrolysis activity"/>
    <property type="evidence" value="ECO:0007669"/>
    <property type="project" value="RHEA"/>
</dbReference>
<dbReference type="STRING" id="671065.MetMK1DRAFT_00023480"/>
<dbReference type="Gene3D" id="3.40.50.300">
    <property type="entry name" value="P-loop containing nucleotide triphosphate hydrolases"/>
    <property type="match status" value="3"/>
</dbReference>
<dbReference type="InterPro" id="IPR011545">
    <property type="entry name" value="DEAD/DEAH_box_helicase_dom"/>
</dbReference>
<keyword evidence="4 16" id="KW-0963">Cytoplasm</keyword>
<dbReference type="GO" id="GO:0005737">
    <property type="term" value="C:cytoplasm"/>
    <property type="evidence" value="ECO:0007669"/>
    <property type="project" value="UniProtKB-SubCell"/>
</dbReference>
<keyword evidence="6 16" id="KW-0547">Nucleotide-binding</keyword>
<comment type="similarity">
    <text evidence="14 16">In the N-terminal section; belongs to the DEAD box helicase family. DDVD subfamily.</text>
</comment>
<keyword evidence="11 16" id="KW-0799">Topoisomerase</keyword>
<dbReference type="HOGENOM" id="CLU_002886_0_0_2"/>
<dbReference type="GO" id="GO:0008270">
    <property type="term" value="F:zinc ion binding"/>
    <property type="evidence" value="ECO:0007669"/>
    <property type="project" value="UniProtKB-UniRule"/>
</dbReference>
<keyword evidence="13 16" id="KW-0413">Isomerase</keyword>
<dbReference type="OrthoDB" id="30963at2157"/>
<dbReference type="Gene3D" id="1.10.460.10">
    <property type="entry name" value="Topoisomerase I, domain 2"/>
    <property type="match status" value="1"/>
</dbReference>
<dbReference type="InterPro" id="IPR005736">
    <property type="entry name" value="Reverse_gyrase"/>
</dbReference>
<dbReference type="InterPro" id="IPR013824">
    <property type="entry name" value="Topo_IA_cen_sub1"/>
</dbReference>
<dbReference type="CDD" id="cd17924">
    <property type="entry name" value="DDXDc_reverse_gyrase"/>
    <property type="match status" value="1"/>
</dbReference>
<dbReference type="PROSITE" id="PS52036">
    <property type="entry name" value="ZF_RG_N"/>
    <property type="match status" value="1"/>
</dbReference>
<dbReference type="EMBL" id="JH597768">
    <property type="protein sequence ID" value="EHP69578.1"/>
    <property type="molecule type" value="Genomic_DNA"/>
</dbReference>
<dbReference type="Gene3D" id="3.40.50.140">
    <property type="match status" value="1"/>
</dbReference>
<evidence type="ECO:0000256" key="1">
    <source>
        <dbReference type="ARBA" id="ARBA00001946"/>
    </source>
</evidence>
<dbReference type="InterPro" id="IPR027417">
    <property type="entry name" value="P-loop_NTPase"/>
</dbReference>
<evidence type="ECO:0000259" key="21">
    <source>
        <dbReference type="PROSITE" id="PS52039"/>
    </source>
</evidence>
<evidence type="ECO:0000313" key="22">
    <source>
        <dbReference type="EMBL" id="EHP69578.1"/>
    </source>
</evidence>
<dbReference type="Pfam" id="PF01751">
    <property type="entry name" value="Toprim"/>
    <property type="match status" value="1"/>
</dbReference>
<comment type="cofactor">
    <cofactor evidence="1">
        <name>Mg(2+)</name>
        <dbReference type="ChEBI" id="CHEBI:18420"/>
    </cofactor>
</comment>
<comment type="similarity">
    <text evidence="16">In the C-terminal section; belongs to the type IA topoisomerase family.</text>
</comment>
<dbReference type="GO" id="GO:0160097">
    <property type="term" value="F:reverse gyrase activity"/>
    <property type="evidence" value="ECO:0007669"/>
    <property type="project" value="UniProtKB-UniRule"/>
</dbReference>
<comment type="catalytic activity">
    <reaction evidence="15 16 17">
        <text>ATP + H2O = ADP + phosphate + H(+)</text>
        <dbReference type="Rhea" id="RHEA:13065"/>
        <dbReference type="ChEBI" id="CHEBI:15377"/>
        <dbReference type="ChEBI" id="CHEBI:15378"/>
        <dbReference type="ChEBI" id="CHEBI:30616"/>
        <dbReference type="ChEBI" id="CHEBI:43474"/>
        <dbReference type="ChEBI" id="CHEBI:456216"/>
    </reaction>
</comment>
<dbReference type="PROSITE" id="PS52039">
    <property type="entry name" value="TOPO_IA_2"/>
    <property type="match status" value="1"/>
</dbReference>
<dbReference type="InterPro" id="IPR040569">
    <property type="entry name" value="Znf_Rg"/>
</dbReference>
<dbReference type="CDD" id="cd18798">
    <property type="entry name" value="SF2_C_reverse_gyrase"/>
    <property type="match status" value="1"/>
</dbReference>
<dbReference type="InterPro" id="IPR003602">
    <property type="entry name" value="Topo_IA_DNA-bd_dom"/>
</dbReference>
<protein>
    <recommendedName>
        <fullName evidence="16 17">Reverse gyrase</fullName>
        <ecNumber evidence="16">5.6.2.-</ecNumber>
    </recommendedName>
</protein>
<feature type="active site" description="O-(5'-phospho-DNA)-tyrosine intermediate" evidence="16">
    <location>
        <position position="942"/>
    </location>
</feature>
<dbReference type="InterPro" id="IPR014001">
    <property type="entry name" value="Helicase_ATP-bd"/>
</dbReference>
<comment type="cofactor">
    <cofactor evidence="16">
        <name>Zn(2+)</name>
        <dbReference type="ChEBI" id="CHEBI:29105"/>
    </cofactor>
    <text evidence="16">Binds 1 or 2 zinc ions per subunit.</text>
</comment>
<dbReference type="InterPro" id="IPR006171">
    <property type="entry name" value="TOPRIM_dom"/>
</dbReference>